<feature type="region of interest" description="Disordered" evidence="1">
    <location>
        <begin position="108"/>
        <end position="162"/>
    </location>
</feature>
<keyword evidence="3" id="KW-1185">Reference proteome</keyword>
<protein>
    <submittedName>
        <fullName evidence="2">Uncharacterized protein</fullName>
    </submittedName>
</protein>
<accession>A0ABD3GCQ1</accession>
<sequence>MTITNATAASQSTRAPSPTRLKAKARAKKSAPPEQQQSKRPRMKQTTLTPQKGVAESQRKTRTEAKKPRRVPVKQMDVSLTIGQPEAVSMADIDHVFFNYEQSARYYEARKPESPDECADDCANDRINEEPPEPELPKRYRTEKPAQRSPDAESEWSEVQPKGFVEVDLETLDPEEMQNLLNAGFGLTNTTVIGGGEERVAVEEAEVFINFL</sequence>
<dbReference type="Proteomes" id="UP001633002">
    <property type="component" value="Unassembled WGS sequence"/>
</dbReference>
<proteinExistence type="predicted"/>
<organism evidence="2 3">
    <name type="scientific">Riccia sorocarpa</name>
    <dbReference type="NCBI Taxonomy" id="122646"/>
    <lineage>
        <taxon>Eukaryota</taxon>
        <taxon>Viridiplantae</taxon>
        <taxon>Streptophyta</taxon>
        <taxon>Embryophyta</taxon>
        <taxon>Marchantiophyta</taxon>
        <taxon>Marchantiopsida</taxon>
        <taxon>Marchantiidae</taxon>
        <taxon>Marchantiales</taxon>
        <taxon>Ricciaceae</taxon>
        <taxon>Riccia</taxon>
    </lineage>
</organism>
<feature type="compositionally biased region" description="Polar residues" evidence="1">
    <location>
        <begin position="33"/>
        <end position="50"/>
    </location>
</feature>
<reference evidence="2 3" key="1">
    <citation type="submission" date="2024-09" db="EMBL/GenBank/DDBJ databases">
        <title>Chromosome-scale assembly of Riccia sorocarpa.</title>
        <authorList>
            <person name="Paukszto L."/>
        </authorList>
    </citation>
    <scope>NUCLEOTIDE SEQUENCE [LARGE SCALE GENOMIC DNA]</scope>
    <source>
        <strain evidence="2">LP-2024</strain>
        <tissue evidence="2">Aerial parts of the thallus</tissue>
    </source>
</reference>
<evidence type="ECO:0000256" key="1">
    <source>
        <dbReference type="SAM" id="MobiDB-lite"/>
    </source>
</evidence>
<feature type="compositionally biased region" description="Basic and acidic residues" evidence="1">
    <location>
        <begin position="57"/>
        <end position="66"/>
    </location>
</feature>
<feature type="region of interest" description="Disordered" evidence="1">
    <location>
        <begin position="1"/>
        <end position="78"/>
    </location>
</feature>
<gene>
    <name evidence="2" type="ORF">R1sor_025589</name>
</gene>
<evidence type="ECO:0000313" key="3">
    <source>
        <dbReference type="Proteomes" id="UP001633002"/>
    </source>
</evidence>
<dbReference type="AlphaFoldDB" id="A0ABD3GCQ1"/>
<evidence type="ECO:0000313" key="2">
    <source>
        <dbReference type="EMBL" id="KAL3675641.1"/>
    </source>
</evidence>
<comment type="caution">
    <text evidence="2">The sequence shown here is derived from an EMBL/GenBank/DDBJ whole genome shotgun (WGS) entry which is preliminary data.</text>
</comment>
<name>A0ABD3GCQ1_9MARC</name>
<feature type="compositionally biased region" description="Polar residues" evidence="1">
    <location>
        <begin position="1"/>
        <end position="16"/>
    </location>
</feature>
<dbReference type="EMBL" id="JBJQOH010000008">
    <property type="protein sequence ID" value="KAL3675641.1"/>
    <property type="molecule type" value="Genomic_DNA"/>
</dbReference>
<feature type="compositionally biased region" description="Basic and acidic residues" evidence="1">
    <location>
        <begin position="123"/>
        <end position="146"/>
    </location>
</feature>